<dbReference type="InterPro" id="IPR029063">
    <property type="entry name" value="SAM-dependent_MTases_sf"/>
</dbReference>
<keyword evidence="4" id="KW-1185">Reference proteome</keyword>
<dbReference type="Pfam" id="PF13489">
    <property type="entry name" value="Methyltransf_23"/>
    <property type="match status" value="1"/>
</dbReference>
<dbReference type="PANTHER" id="PTHR43861">
    <property type="entry name" value="TRANS-ACONITATE 2-METHYLTRANSFERASE-RELATED"/>
    <property type="match status" value="1"/>
</dbReference>
<gene>
    <name evidence="3" type="ORF">EDD27_9537</name>
</gene>
<dbReference type="PANTHER" id="PTHR43861:SF5">
    <property type="entry name" value="BLL5978 PROTEIN"/>
    <property type="match status" value="1"/>
</dbReference>
<dbReference type="Gene3D" id="6.10.250.3100">
    <property type="match status" value="1"/>
</dbReference>
<dbReference type="Gene3D" id="3.40.50.720">
    <property type="entry name" value="NAD(P)-binding Rossmann-like Domain"/>
    <property type="match status" value="1"/>
</dbReference>
<dbReference type="OrthoDB" id="9815644at2"/>
<dbReference type="AlphaFoldDB" id="A0A438MM21"/>
<evidence type="ECO:0000259" key="1">
    <source>
        <dbReference type="Pfam" id="PF08421"/>
    </source>
</evidence>
<name>A0A438MM21_9ACTN</name>
<feature type="domain" description="C-methyltransferase" evidence="2">
    <location>
        <begin position="240"/>
        <end position="398"/>
    </location>
</feature>
<evidence type="ECO:0000259" key="2">
    <source>
        <dbReference type="Pfam" id="PF08484"/>
    </source>
</evidence>
<dbReference type="Pfam" id="PF08484">
    <property type="entry name" value="Methyltransf_14"/>
    <property type="match status" value="1"/>
</dbReference>
<dbReference type="GO" id="GO:0032259">
    <property type="term" value="P:methylation"/>
    <property type="evidence" value="ECO:0007669"/>
    <property type="project" value="UniProtKB-KW"/>
</dbReference>
<sequence>MTVCRLCGSADLTGVVDLGATPPCERFLSAEQLDEPEPTYPLHLRVCTSCWLAQIPPLITPEDTFTDYAYFSSYSTSWVEHARSFVAELELAPDSFVVEVASNDGYLLRHVVEQGVRCLGIEPSVNVGAAARLHGVPTVTAFLTPESARAVVREHGPADYVVANNVYAHIPDVVGFTQGLRTLVAADGLVSIEVQHLLTLIEGNQYDTIYHEHFQYYTVASAQQALAGGGLRLVDVEQLPTHGGSIRLWAQPAETAGRPSRRVSDVLALEKAAGLHELSGYAGFAARVAQVRRDLLRFLIDAAEQGKTVVGYGAPGKGNTLLNHCGVRPDLLAYTVDRNPYKHGRFTPGARIPIFAPERIAADRPDYVLVLPWNLRDELVKQLSYVREWGGRLVFPIPSLEVVS</sequence>
<feature type="domain" description="Methyltransferase putative zinc binding" evidence="1">
    <location>
        <begin position="4"/>
        <end position="65"/>
    </location>
</feature>
<dbReference type="Gene3D" id="3.40.50.150">
    <property type="entry name" value="Vaccinia Virus protein VP39"/>
    <property type="match status" value="1"/>
</dbReference>
<comment type="caution">
    <text evidence="3">The sequence shown here is derived from an EMBL/GenBank/DDBJ whole genome shotgun (WGS) entry which is preliminary data.</text>
</comment>
<organism evidence="3 4">
    <name type="scientific">Nonomuraea polychroma</name>
    <dbReference type="NCBI Taxonomy" id="46176"/>
    <lineage>
        <taxon>Bacteria</taxon>
        <taxon>Bacillati</taxon>
        <taxon>Actinomycetota</taxon>
        <taxon>Actinomycetes</taxon>
        <taxon>Streptosporangiales</taxon>
        <taxon>Streptosporangiaceae</taxon>
        <taxon>Nonomuraea</taxon>
    </lineage>
</organism>
<keyword evidence="3" id="KW-0489">Methyltransferase</keyword>
<accession>A0A438MM21</accession>
<dbReference type="SUPFAM" id="SSF53335">
    <property type="entry name" value="S-adenosyl-L-methionine-dependent methyltransferases"/>
    <property type="match status" value="1"/>
</dbReference>
<dbReference type="InterPro" id="IPR038576">
    <property type="entry name" value="Methyltransf_Zn-bd_dom_put_sf"/>
</dbReference>
<dbReference type="RefSeq" id="WP_127938983.1">
    <property type="nucleotide sequence ID" value="NZ_SAUN01000001.1"/>
</dbReference>
<dbReference type="InterPro" id="IPR013691">
    <property type="entry name" value="MeTrfase_14"/>
</dbReference>
<dbReference type="InterPro" id="IPR013630">
    <property type="entry name" value="Methyltransf_Zn-bd_dom_put"/>
</dbReference>
<protein>
    <submittedName>
        <fullName evidence="3">Methyltransferase family protein</fullName>
    </submittedName>
</protein>
<dbReference type="Gene3D" id="6.20.50.110">
    <property type="entry name" value="Methyltransferase, zinc-binding domain"/>
    <property type="match status" value="1"/>
</dbReference>
<proteinExistence type="predicted"/>
<reference evidence="3 4" key="1">
    <citation type="submission" date="2019-01" db="EMBL/GenBank/DDBJ databases">
        <title>Sequencing the genomes of 1000 actinobacteria strains.</title>
        <authorList>
            <person name="Klenk H.-P."/>
        </authorList>
    </citation>
    <scope>NUCLEOTIDE SEQUENCE [LARGE SCALE GENOMIC DNA]</scope>
    <source>
        <strain evidence="3 4">DSM 43925</strain>
    </source>
</reference>
<dbReference type="EMBL" id="SAUN01000001">
    <property type="protein sequence ID" value="RVX46645.1"/>
    <property type="molecule type" value="Genomic_DNA"/>
</dbReference>
<dbReference type="GO" id="GO:0008168">
    <property type="term" value="F:methyltransferase activity"/>
    <property type="evidence" value="ECO:0007669"/>
    <property type="project" value="UniProtKB-KW"/>
</dbReference>
<keyword evidence="3" id="KW-0808">Transferase</keyword>
<evidence type="ECO:0000313" key="4">
    <source>
        <dbReference type="Proteomes" id="UP000284824"/>
    </source>
</evidence>
<evidence type="ECO:0000313" key="3">
    <source>
        <dbReference type="EMBL" id="RVX46645.1"/>
    </source>
</evidence>
<dbReference type="Pfam" id="PF08421">
    <property type="entry name" value="Methyltransf_13"/>
    <property type="match status" value="1"/>
</dbReference>
<dbReference type="Proteomes" id="UP000284824">
    <property type="component" value="Unassembled WGS sequence"/>
</dbReference>